<comment type="similarity">
    <text evidence="9">Belongs to the SecE/SEC61-gamma family.</text>
</comment>
<evidence type="ECO:0000256" key="1">
    <source>
        <dbReference type="ARBA" id="ARBA00004370"/>
    </source>
</evidence>
<evidence type="ECO:0000256" key="6">
    <source>
        <dbReference type="ARBA" id="ARBA00022989"/>
    </source>
</evidence>
<dbReference type="GO" id="GO:0043952">
    <property type="term" value="P:protein transport by the Sec complex"/>
    <property type="evidence" value="ECO:0007669"/>
    <property type="project" value="UniProtKB-UniRule"/>
</dbReference>
<dbReference type="Gene3D" id="1.20.5.1030">
    <property type="entry name" value="Preprotein translocase secy subunit"/>
    <property type="match status" value="1"/>
</dbReference>
<dbReference type="Proteomes" id="UP000241436">
    <property type="component" value="Unassembled WGS sequence"/>
</dbReference>
<evidence type="ECO:0000256" key="5">
    <source>
        <dbReference type="ARBA" id="ARBA00022927"/>
    </source>
</evidence>
<evidence type="ECO:0000256" key="9">
    <source>
        <dbReference type="HAMAP-Rule" id="MF_00422"/>
    </source>
</evidence>
<dbReference type="PRINTS" id="PR01650">
    <property type="entry name" value="SECETRNLCASE"/>
</dbReference>
<organism evidence="10 11">
    <name type="scientific">Candidatus Methylomirabilis limnetica</name>
    <dbReference type="NCBI Taxonomy" id="2033718"/>
    <lineage>
        <taxon>Bacteria</taxon>
        <taxon>Candidatus Methylomirabilota</taxon>
        <taxon>Candidatus Methylomirabilia</taxon>
        <taxon>Candidatus Methylomirabilales</taxon>
        <taxon>Candidatus Methylomirabilaceae</taxon>
        <taxon>Candidatus Methylomirabilis</taxon>
    </lineage>
</organism>
<comment type="caution">
    <text evidence="10">The sequence shown here is derived from an EMBL/GenBank/DDBJ whole genome shotgun (WGS) entry which is preliminary data.</text>
</comment>
<dbReference type="HAMAP" id="MF_00422">
    <property type="entry name" value="SecE"/>
    <property type="match status" value="1"/>
</dbReference>
<comment type="subunit">
    <text evidence="9">Component of the Sec protein translocase complex. Heterotrimer consisting of SecY, SecE and SecG subunits. The heterotrimers can form oligomers, although 1 heterotrimer is thought to be able to translocate proteins. Interacts with the ribosome. Interacts with SecDF, and other proteins may be involved. Interacts with SecA.</text>
</comment>
<evidence type="ECO:0000313" key="10">
    <source>
        <dbReference type="EMBL" id="PTL35724.1"/>
    </source>
</evidence>
<dbReference type="GO" id="GO:0005886">
    <property type="term" value="C:plasma membrane"/>
    <property type="evidence" value="ECO:0007669"/>
    <property type="project" value="UniProtKB-SubCell"/>
</dbReference>
<protein>
    <recommendedName>
        <fullName evidence="9">Protein translocase subunit SecE</fullName>
    </recommendedName>
</protein>
<dbReference type="Pfam" id="PF00584">
    <property type="entry name" value="SecE"/>
    <property type="match status" value="1"/>
</dbReference>
<reference evidence="10 11" key="1">
    <citation type="submission" date="2017-09" db="EMBL/GenBank/DDBJ databases">
        <title>Bloom of a denitrifying methanotroph, Candidatus Methylomirabilis limnetica, in a deep stratified lake.</title>
        <authorList>
            <person name="Graf J.S."/>
            <person name="Marchant H.K."/>
            <person name="Tienken D."/>
            <person name="Hach P.F."/>
            <person name="Brand A."/>
            <person name="Schubert C.J."/>
            <person name="Kuypers M.M."/>
            <person name="Milucka J."/>
        </authorList>
    </citation>
    <scope>NUCLEOTIDE SEQUENCE [LARGE SCALE GENOMIC DNA]</scope>
    <source>
        <strain evidence="10 11">Zug</strain>
    </source>
</reference>
<reference evidence="11" key="2">
    <citation type="journal article" date="2018" name="Environ. Microbiol.">
        <title>Bloom of a denitrifying methanotroph, 'Candidatus Methylomirabilis limnetica', in a deep stratified lake.</title>
        <authorList>
            <person name="Graf J.S."/>
            <person name="Mayr M.J."/>
            <person name="Marchant H.K."/>
            <person name="Tienken D."/>
            <person name="Hach P.F."/>
            <person name="Brand A."/>
            <person name="Schubert C.J."/>
            <person name="Kuypers M.M."/>
            <person name="Milucka J."/>
        </authorList>
    </citation>
    <scope>NUCLEOTIDE SEQUENCE [LARGE SCALE GENOMIC DNA]</scope>
    <source>
        <strain evidence="11">Zug</strain>
    </source>
</reference>
<dbReference type="RefSeq" id="WP_107562485.1">
    <property type="nucleotide sequence ID" value="NZ_NVQC01000022.1"/>
</dbReference>
<gene>
    <name evidence="9" type="primary">secE</name>
    <name evidence="10" type="ORF">CLG94_08145</name>
</gene>
<keyword evidence="6 9" id="KW-1133">Transmembrane helix</keyword>
<keyword evidence="2 9" id="KW-0813">Transport</keyword>
<accession>A0A2T4TX78</accession>
<evidence type="ECO:0000256" key="2">
    <source>
        <dbReference type="ARBA" id="ARBA00022448"/>
    </source>
</evidence>
<comment type="subcellular location">
    <subcellularLocation>
        <location evidence="9">Cell membrane</location>
        <topology evidence="9">Single-pass membrane protein</topology>
    </subcellularLocation>
    <subcellularLocation>
        <location evidence="1">Membrane</location>
    </subcellularLocation>
</comment>
<keyword evidence="11" id="KW-1185">Reference proteome</keyword>
<dbReference type="EMBL" id="NVQC01000022">
    <property type="protein sequence ID" value="PTL35724.1"/>
    <property type="molecule type" value="Genomic_DNA"/>
</dbReference>
<dbReference type="GO" id="GO:0008320">
    <property type="term" value="F:protein transmembrane transporter activity"/>
    <property type="evidence" value="ECO:0007669"/>
    <property type="project" value="UniProtKB-UniRule"/>
</dbReference>
<evidence type="ECO:0000256" key="3">
    <source>
        <dbReference type="ARBA" id="ARBA00022475"/>
    </source>
</evidence>
<sequence>MMERWQQLVQFLQEVRTELKKVHWPTRKEVVGSTVVVIVSVIIVSFFLGGIDVILQWLLTLVVR</sequence>
<keyword evidence="8 9" id="KW-0472">Membrane</keyword>
<dbReference type="PANTHER" id="PTHR33910">
    <property type="entry name" value="PROTEIN TRANSLOCASE SUBUNIT SECE"/>
    <property type="match status" value="1"/>
</dbReference>
<dbReference type="NCBIfam" id="TIGR00964">
    <property type="entry name" value="secE_bact"/>
    <property type="match status" value="1"/>
</dbReference>
<keyword evidence="4 9" id="KW-0812">Transmembrane</keyword>
<feature type="transmembrane region" description="Helical" evidence="9">
    <location>
        <begin position="30"/>
        <end position="59"/>
    </location>
</feature>
<proteinExistence type="inferred from homology"/>
<evidence type="ECO:0000256" key="8">
    <source>
        <dbReference type="ARBA" id="ARBA00023136"/>
    </source>
</evidence>
<dbReference type="InterPro" id="IPR005807">
    <property type="entry name" value="SecE_bac"/>
</dbReference>
<evidence type="ECO:0000313" key="11">
    <source>
        <dbReference type="Proteomes" id="UP000241436"/>
    </source>
</evidence>
<keyword evidence="5 9" id="KW-0653">Protein transport</keyword>
<keyword evidence="3 9" id="KW-1003">Cell membrane</keyword>
<dbReference type="GO" id="GO:0065002">
    <property type="term" value="P:intracellular protein transmembrane transport"/>
    <property type="evidence" value="ECO:0007669"/>
    <property type="project" value="UniProtKB-UniRule"/>
</dbReference>
<dbReference type="GO" id="GO:0006605">
    <property type="term" value="P:protein targeting"/>
    <property type="evidence" value="ECO:0007669"/>
    <property type="project" value="UniProtKB-UniRule"/>
</dbReference>
<comment type="function">
    <text evidence="9">Essential subunit of the Sec protein translocation channel SecYEG. Clamps together the 2 halves of SecY. May contact the channel plug during translocation.</text>
</comment>
<dbReference type="PANTHER" id="PTHR33910:SF1">
    <property type="entry name" value="PROTEIN TRANSLOCASE SUBUNIT SECE"/>
    <property type="match status" value="1"/>
</dbReference>
<evidence type="ECO:0000256" key="7">
    <source>
        <dbReference type="ARBA" id="ARBA00023010"/>
    </source>
</evidence>
<evidence type="ECO:0000256" key="4">
    <source>
        <dbReference type="ARBA" id="ARBA00022692"/>
    </source>
</evidence>
<dbReference type="GO" id="GO:0009306">
    <property type="term" value="P:protein secretion"/>
    <property type="evidence" value="ECO:0007669"/>
    <property type="project" value="UniProtKB-UniRule"/>
</dbReference>
<dbReference type="InterPro" id="IPR001901">
    <property type="entry name" value="Translocase_SecE/Sec61-g"/>
</dbReference>
<dbReference type="PROSITE" id="PS01067">
    <property type="entry name" value="SECE_SEC61G"/>
    <property type="match status" value="1"/>
</dbReference>
<dbReference type="InterPro" id="IPR038379">
    <property type="entry name" value="SecE_sf"/>
</dbReference>
<dbReference type="AlphaFoldDB" id="A0A2T4TX78"/>
<keyword evidence="7 9" id="KW-0811">Translocation</keyword>
<name>A0A2T4TX78_9BACT</name>